<dbReference type="Proteomes" id="UP000481700">
    <property type="component" value="Unassembled WGS sequence"/>
</dbReference>
<dbReference type="KEGG" id="bdh:GV66_10695"/>
<dbReference type="Proteomes" id="UP001055104">
    <property type="component" value="Unassembled WGS sequence"/>
</dbReference>
<dbReference type="SUPFAM" id="SSF52151">
    <property type="entry name" value="FabD/lysophospholipase-like"/>
    <property type="match status" value="1"/>
</dbReference>
<evidence type="ECO:0000313" key="14">
    <source>
        <dbReference type="EMBL" id="RGV74644.1"/>
    </source>
</evidence>
<dbReference type="Gene3D" id="3.40.1090.10">
    <property type="entry name" value="Cytosolic phospholipase A2 catalytic domain"/>
    <property type="match status" value="2"/>
</dbReference>
<evidence type="ECO:0000256" key="4">
    <source>
        <dbReference type="PROSITE-ProRule" id="PRU01161"/>
    </source>
</evidence>
<feature type="active site" description="Proton acceptor" evidence="4">
    <location>
        <position position="163"/>
    </location>
</feature>
<reference evidence="6" key="6">
    <citation type="submission" date="2022-01" db="EMBL/GenBank/DDBJ databases">
        <title>Novel bile acid biosynthetic pathways are enriched in the microbiome of centenarians.</title>
        <authorList>
            <person name="Sato Y."/>
            <person name="Atarashi K."/>
            <person name="Plichta R.D."/>
            <person name="Arai Y."/>
            <person name="Sasajima S."/>
            <person name="Kearney M.S."/>
            <person name="Suda W."/>
            <person name="Takeshita K."/>
            <person name="Sasaki T."/>
            <person name="Okamoto S."/>
            <person name="Skelly N.A."/>
            <person name="Okamura Y."/>
            <person name="Vlamakis H."/>
            <person name="Li Y."/>
            <person name="Tanoue T."/>
            <person name="Takei H."/>
            <person name="Nittono H."/>
            <person name="Narushima S."/>
            <person name="Irie J."/>
            <person name="Itoh H."/>
            <person name="Moriya K."/>
            <person name="Sugiura Y."/>
            <person name="Suematsu M."/>
            <person name="Moritoki N."/>
            <person name="Shibata S."/>
            <person name="Littman R.D."/>
            <person name="Fischbach A.M."/>
            <person name="Uwamino Y."/>
            <person name="Inoue T."/>
            <person name="Honda A."/>
            <person name="Hattori M."/>
            <person name="Murai T."/>
            <person name="Xavier J.R."/>
            <person name="Hirose N."/>
            <person name="Honda K."/>
        </authorList>
    </citation>
    <scope>NUCLEOTIDE SEQUENCE</scope>
    <source>
        <strain evidence="6">CE91-St7</strain>
    </source>
</reference>
<dbReference type="AlphaFoldDB" id="A0A076IMF6"/>
<dbReference type="Proteomes" id="UP000294834">
    <property type="component" value="Unassembled WGS sequence"/>
</dbReference>
<gene>
    <name evidence="6" type="ORF">CE91St7_24110</name>
    <name evidence="14" type="ORF">DWW04_14005</name>
    <name evidence="15" type="ORF">E1I98_12585</name>
    <name evidence="16" type="ORF">E1J06_04215</name>
    <name evidence="10" type="ORF">F2Y51_18240</name>
    <name evidence="9" type="ORF">F2Y58_00270</name>
    <name evidence="8" type="ORF">F2Y61_03425</name>
    <name evidence="7" type="ORF">F2Z07_05385</name>
    <name evidence="13" type="ORF">GKD17_04130</name>
    <name evidence="11" type="ORF">KSU80_04295</name>
    <name evidence="12" type="ORF">RVH45_13975</name>
</gene>
<reference evidence="12" key="7">
    <citation type="submission" date="2023-10" db="EMBL/GenBank/DDBJ databases">
        <title>Genome of Potential pathogenic bacteria in Crohn's disease.</title>
        <authorList>
            <person name="Rodriguez-Palacios A."/>
        </authorList>
    </citation>
    <scope>NUCLEOTIDE SEQUENCE</scope>
    <source>
        <strain evidence="12">CavFT-hAR62</strain>
    </source>
</reference>
<dbReference type="EMBL" id="BQOB01000001">
    <property type="protein sequence ID" value="GKH81527.1"/>
    <property type="molecule type" value="Genomic_DNA"/>
</dbReference>
<evidence type="ECO:0000313" key="7">
    <source>
        <dbReference type="EMBL" id="KAA5323076.1"/>
    </source>
</evidence>
<accession>A0A076IMF6</accession>
<dbReference type="KEGG" id="bdo:EL88_03365"/>
<evidence type="ECO:0000259" key="5">
    <source>
        <dbReference type="PROSITE" id="PS51635"/>
    </source>
</evidence>
<feature type="domain" description="PNPLA" evidence="5">
    <location>
        <begin position="9"/>
        <end position="176"/>
    </location>
</feature>
<evidence type="ECO:0000313" key="21">
    <source>
        <dbReference type="Proteomes" id="UP000441162"/>
    </source>
</evidence>
<evidence type="ECO:0000313" key="9">
    <source>
        <dbReference type="EMBL" id="KAA5400647.1"/>
    </source>
</evidence>
<reference evidence="14 17" key="1">
    <citation type="submission" date="2018-08" db="EMBL/GenBank/DDBJ databases">
        <title>A genome reference for cultivated species of the human gut microbiota.</title>
        <authorList>
            <person name="Zou Y."/>
            <person name="Xue W."/>
            <person name="Luo G."/>
        </authorList>
    </citation>
    <scope>NUCLEOTIDE SEQUENCE [LARGE SCALE GENOMIC DNA]</scope>
    <source>
        <strain evidence="14 17">AF14-1AC</strain>
    </source>
</reference>
<dbReference type="EMBL" id="VVZA01000021">
    <property type="protein sequence ID" value="KAA5402548.1"/>
    <property type="molecule type" value="Genomic_DNA"/>
</dbReference>
<dbReference type="EMBL" id="JAWDEV010000010">
    <property type="protein sequence ID" value="MDU0270967.1"/>
    <property type="molecule type" value="Genomic_DNA"/>
</dbReference>
<organism evidence="15 18">
    <name type="scientific">Phocaeicola dorei</name>
    <dbReference type="NCBI Taxonomy" id="357276"/>
    <lineage>
        <taxon>Bacteria</taxon>
        <taxon>Pseudomonadati</taxon>
        <taxon>Bacteroidota</taxon>
        <taxon>Bacteroidia</taxon>
        <taxon>Bacteroidales</taxon>
        <taxon>Bacteroidaceae</taxon>
        <taxon>Phocaeicola</taxon>
    </lineage>
</organism>
<dbReference type="EMBL" id="VVZV01000004">
    <property type="protein sequence ID" value="KAA5323076.1"/>
    <property type="molecule type" value="Genomic_DNA"/>
</dbReference>
<dbReference type="Pfam" id="PF19890">
    <property type="entry name" value="DUF6363"/>
    <property type="match status" value="1"/>
</dbReference>
<dbReference type="Proteomes" id="UP001181086">
    <property type="component" value="Unassembled WGS sequence"/>
</dbReference>
<evidence type="ECO:0000313" key="10">
    <source>
        <dbReference type="EMBL" id="KAA5402548.1"/>
    </source>
</evidence>
<dbReference type="PANTHER" id="PTHR14226:SF25">
    <property type="entry name" value="PHOSPHOESTERASE"/>
    <property type="match status" value="1"/>
</dbReference>
<keyword evidence="1 4" id="KW-0378">Hydrolase</keyword>
<evidence type="ECO:0000256" key="2">
    <source>
        <dbReference type="ARBA" id="ARBA00022963"/>
    </source>
</evidence>
<dbReference type="EMBL" id="JAHOAX010000003">
    <property type="protein sequence ID" value="MBV3122406.1"/>
    <property type="molecule type" value="Genomic_DNA"/>
</dbReference>
<dbReference type="PROSITE" id="PS51635">
    <property type="entry name" value="PNPLA"/>
    <property type="match status" value="1"/>
</dbReference>
<dbReference type="CDD" id="cd07208">
    <property type="entry name" value="Pat_hypo_Ecoli_yjju_like"/>
    <property type="match status" value="1"/>
</dbReference>
<evidence type="ECO:0000313" key="24">
    <source>
        <dbReference type="Proteomes" id="UP000500949"/>
    </source>
</evidence>
<dbReference type="Proteomes" id="UP000441162">
    <property type="component" value="Unassembled WGS sequence"/>
</dbReference>
<keyword evidence="3 4" id="KW-0443">Lipid metabolism</keyword>
<dbReference type="RefSeq" id="WP_007836809.1">
    <property type="nucleotide sequence ID" value="NZ_BAABYF010000001.1"/>
</dbReference>
<evidence type="ECO:0000313" key="22">
    <source>
        <dbReference type="Proteomes" id="UP000481616"/>
    </source>
</evidence>
<reference evidence="13 24" key="4">
    <citation type="submission" date="2019-11" db="EMBL/GenBank/DDBJ databases">
        <title>Complete genome sequence of Bacteroides dorei DSM 17855.</title>
        <authorList>
            <person name="Russell J.T."/>
        </authorList>
    </citation>
    <scope>NUCLEOTIDE SEQUENCE [LARGE SCALE GENOMIC DNA]</scope>
    <source>
        <strain evidence="13 24">DSM 17855</strain>
    </source>
</reference>
<dbReference type="Proteomes" id="UP000347681">
    <property type="component" value="Unassembled WGS sequence"/>
</dbReference>
<feature type="active site" description="Nucleophile" evidence="4">
    <location>
        <position position="42"/>
    </location>
</feature>
<name>A0A076IMF6_9BACT</name>
<evidence type="ECO:0000313" key="15">
    <source>
        <dbReference type="EMBL" id="TDA77111.1"/>
    </source>
</evidence>
<reference evidence="20 21" key="2">
    <citation type="journal article" date="2019" name="Nat. Med.">
        <title>A library of human gut bacterial isolates paired with longitudinal multiomics data enables mechanistic microbiome research.</title>
        <authorList>
            <person name="Poyet M."/>
            <person name="Groussin M."/>
            <person name="Gibbons S.M."/>
            <person name="Avila-Pacheco J."/>
            <person name="Jiang X."/>
            <person name="Kearney S.M."/>
            <person name="Perrotta A.R."/>
            <person name="Berdy B."/>
            <person name="Zhao S."/>
            <person name="Lieberman T.D."/>
            <person name="Swanson P.K."/>
            <person name="Smith M."/>
            <person name="Roesemann S."/>
            <person name="Alexander J.E."/>
            <person name="Rich S.A."/>
            <person name="Livny J."/>
            <person name="Vlamakis H."/>
            <person name="Clish C."/>
            <person name="Bullock K."/>
            <person name="Deik A."/>
            <person name="Scott J."/>
            <person name="Pierce K.A."/>
            <person name="Xavier R.J."/>
            <person name="Alm E.J."/>
        </authorList>
    </citation>
    <scope>NUCLEOTIDE SEQUENCE [LARGE SCALE GENOMIC DNA]</scope>
    <source>
        <strain evidence="9 22">BIOML-A1</strain>
        <strain evidence="7 23">BIOML-A25</strain>
        <strain evidence="10 21">BIOML-A4</strain>
        <strain evidence="8 20">BIOML-A5</strain>
    </source>
</reference>
<sequence length="284" mass="32940">MKIDDKTGLVLEGGGMRGVFTCGVLDYMMDKKVWFPYGVGVSAGACNGLSYMSRQRGRAKFSNIDLLEKYHYIGIKHLWRKHSILDQELLYEHFPKEILPYDYKTYAENSARFEMVTTNCITGRACYLEEKHDPRRIIAIAKASSSLPYVCPIAYVDGEPMLDGGIVDSIPVLRAIEQGYDKNVVVLTRNRGYRKKGKDMKIPHFIYKKYPRLRVVLSKRCRIYNEQLDLVEQLEDKGRIVVIRPEKPMEVDRIETDIKKLTDLYEEGYVCAKKMFEEKQILQK</sequence>
<evidence type="ECO:0000313" key="8">
    <source>
        <dbReference type="EMBL" id="KAA5386868.1"/>
    </source>
</evidence>
<dbReference type="InterPro" id="IPR050301">
    <property type="entry name" value="NTE"/>
</dbReference>
<feature type="short sequence motif" description="GXSXG" evidence="4">
    <location>
        <begin position="40"/>
        <end position="44"/>
    </location>
</feature>
<reference evidence="11" key="5">
    <citation type="submission" date="2021-06" db="EMBL/GenBank/DDBJ databases">
        <title>Collection of gut derived symbiotic bacterial strains cultured from healthy donors.</title>
        <authorList>
            <person name="Lin H."/>
            <person name="Littmann E."/>
            <person name="Pamer E.G."/>
        </authorList>
    </citation>
    <scope>NUCLEOTIDE SEQUENCE</scope>
    <source>
        <strain evidence="11">MSK.5.10</strain>
    </source>
</reference>
<evidence type="ECO:0000313" key="12">
    <source>
        <dbReference type="EMBL" id="MDU0270967.1"/>
    </source>
</evidence>
<dbReference type="Pfam" id="PF01734">
    <property type="entry name" value="Patatin"/>
    <property type="match status" value="1"/>
</dbReference>
<dbReference type="EMBL" id="SLTX01000001">
    <property type="protein sequence ID" value="TDB06671.1"/>
    <property type="molecule type" value="Genomic_DNA"/>
</dbReference>
<evidence type="ECO:0000256" key="1">
    <source>
        <dbReference type="ARBA" id="ARBA00022801"/>
    </source>
</evidence>
<dbReference type="GO" id="GO:0016042">
    <property type="term" value="P:lipid catabolic process"/>
    <property type="evidence" value="ECO:0007669"/>
    <property type="project" value="UniProtKB-UniRule"/>
</dbReference>
<dbReference type="GO" id="GO:0016787">
    <property type="term" value="F:hydrolase activity"/>
    <property type="evidence" value="ECO:0007669"/>
    <property type="project" value="UniProtKB-UniRule"/>
</dbReference>
<evidence type="ECO:0000313" key="6">
    <source>
        <dbReference type="EMBL" id="GKH81527.1"/>
    </source>
</evidence>
<dbReference type="EMBL" id="VVZB01000001">
    <property type="protein sequence ID" value="KAA5386868.1"/>
    <property type="molecule type" value="Genomic_DNA"/>
</dbReference>
<dbReference type="InterPro" id="IPR016035">
    <property type="entry name" value="Acyl_Trfase/lysoPLipase"/>
</dbReference>
<evidence type="ECO:0000313" key="13">
    <source>
        <dbReference type="EMBL" id="QJR75627.1"/>
    </source>
</evidence>
<dbReference type="Proteomes" id="UP000777173">
    <property type="component" value="Unassembled WGS sequence"/>
</dbReference>
<dbReference type="Proteomes" id="UP000294527">
    <property type="component" value="Unassembled WGS sequence"/>
</dbReference>
<dbReference type="Proteomes" id="UP000283678">
    <property type="component" value="Unassembled WGS sequence"/>
</dbReference>
<evidence type="ECO:0000313" key="16">
    <source>
        <dbReference type="EMBL" id="TDB06671.1"/>
    </source>
</evidence>
<dbReference type="GeneID" id="93445867"/>
<feature type="short sequence motif" description="DGA/G" evidence="4">
    <location>
        <begin position="163"/>
        <end position="165"/>
    </location>
</feature>
<dbReference type="PANTHER" id="PTHR14226">
    <property type="entry name" value="NEUROPATHY TARGET ESTERASE/SWISS CHEESE D.MELANOGASTER"/>
    <property type="match status" value="1"/>
</dbReference>
<dbReference type="EMBL" id="CP046176">
    <property type="protein sequence ID" value="QJR75627.1"/>
    <property type="molecule type" value="Genomic_DNA"/>
</dbReference>
<evidence type="ECO:0000313" key="19">
    <source>
        <dbReference type="Proteomes" id="UP000294834"/>
    </source>
</evidence>
<dbReference type="EMBL" id="SLTU01000001">
    <property type="protein sequence ID" value="TDA77111.1"/>
    <property type="molecule type" value="Genomic_DNA"/>
</dbReference>
<evidence type="ECO:0000256" key="3">
    <source>
        <dbReference type="ARBA" id="ARBA00023098"/>
    </source>
</evidence>
<evidence type="ECO:0000313" key="17">
    <source>
        <dbReference type="Proteomes" id="UP000283678"/>
    </source>
</evidence>
<dbReference type="EMBL" id="VVYY01000001">
    <property type="protein sequence ID" value="KAA5400647.1"/>
    <property type="molecule type" value="Genomic_DNA"/>
</dbReference>
<protein>
    <submittedName>
        <fullName evidence="15">Patatin family protein</fullName>
    </submittedName>
</protein>
<reference evidence="18 19" key="3">
    <citation type="journal article" date="2019" name="Nat. Microbiol.">
        <title>Genomic variation and strain-specific functional adaptation in the human gut microbiome during early life.</title>
        <authorList>
            <person name="Vatanen T."/>
            <person name="Plichta D.R."/>
            <person name="Somani J."/>
            <person name="Munch P.C."/>
            <person name="Arthur T.D."/>
            <person name="Hall A.B."/>
            <person name="Rudolf S."/>
            <person name="Oakeley E.J."/>
            <person name="Ke X."/>
            <person name="Young R.A."/>
            <person name="Haiser H.J."/>
            <person name="Kolde R."/>
            <person name="Yassour M."/>
            <person name="Luopajarvi K."/>
            <person name="Siljander H."/>
            <person name="Virtanen S.M."/>
            <person name="Ilonen J."/>
            <person name="Uibo R."/>
            <person name="Tillmann V."/>
            <person name="Mokurov S."/>
            <person name="Dorshakova N."/>
            <person name="Porter J.A."/>
            <person name="McHardy A.C."/>
            <person name="Lahdesmaki H."/>
            <person name="Vlamakis H."/>
            <person name="Huttenhower C."/>
            <person name="Knip M."/>
            <person name="Xavier R.J."/>
        </authorList>
    </citation>
    <scope>NUCLEOTIDE SEQUENCE [LARGE SCALE GENOMIC DNA]</scope>
    <source>
        <strain evidence="15 18">RJX1047</strain>
        <strain evidence="16 19">RJX1052</strain>
    </source>
</reference>
<proteinExistence type="predicted"/>
<evidence type="ECO:0000313" key="20">
    <source>
        <dbReference type="Proteomes" id="UP000347681"/>
    </source>
</evidence>
<dbReference type="InterPro" id="IPR002641">
    <property type="entry name" value="PNPLA_dom"/>
</dbReference>
<dbReference type="EMBL" id="QRZL01000014">
    <property type="protein sequence ID" value="RGV74644.1"/>
    <property type="molecule type" value="Genomic_DNA"/>
</dbReference>
<feature type="short sequence motif" description="GXGXXG" evidence="4">
    <location>
        <begin position="13"/>
        <end position="18"/>
    </location>
</feature>
<evidence type="ECO:0000313" key="18">
    <source>
        <dbReference type="Proteomes" id="UP000294527"/>
    </source>
</evidence>
<dbReference type="InterPro" id="IPR037483">
    <property type="entry name" value="YjjU-like"/>
</dbReference>
<dbReference type="Proteomes" id="UP000500949">
    <property type="component" value="Chromosome"/>
</dbReference>
<dbReference type="eggNOG" id="COG4667">
    <property type="taxonomic scope" value="Bacteria"/>
</dbReference>
<dbReference type="InterPro" id="IPR045943">
    <property type="entry name" value="DUF6363"/>
</dbReference>
<evidence type="ECO:0000313" key="23">
    <source>
        <dbReference type="Proteomes" id="UP000481700"/>
    </source>
</evidence>
<dbReference type="Proteomes" id="UP000481616">
    <property type="component" value="Unassembled WGS sequence"/>
</dbReference>
<evidence type="ECO:0000313" key="11">
    <source>
        <dbReference type="EMBL" id="MBV3122406.1"/>
    </source>
</evidence>
<keyword evidence="2 4" id="KW-0442">Lipid degradation</keyword>